<comment type="caution">
    <text evidence="3">The sequence shown here is derived from an EMBL/GenBank/DDBJ whole genome shotgun (WGS) entry which is preliminary data.</text>
</comment>
<dbReference type="Gene3D" id="3.30.530.20">
    <property type="match status" value="1"/>
</dbReference>
<dbReference type="InterPro" id="IPR013538">
    <property type="entry name" value="ASHA1/2-like_C"/>
</dbReference>
<protein>
    <submittedName>
        <fullName evidence="3">SRPBCC domain-containing protein</fullName>
    </submittedName>
</protein>
<reference evidence="3 4" key="1">
    <citation type="submission" date="2019-02" db="EMBL/GenBank/DDBJ databases">
        <title>High diversity of culturable Acinetobacter species in natural soil and water ecosystems.</title>
        <authorList>
            <person name="Radolfova-Krizova L."/>
            <person name="Nemec A."/>
        </authorList>
    </citation>
    <scope>NUCLEOTIDE SEQUENCE [LARGE SCALE GENOMIC DNA]</scope>
    <source>
        <strain evidence="3 4">ANC 4281</strain>
    </source>
</reference>
<gene>
    <name evidence="3" type="ORF">E0H85_04415</name>
</gene>
<dbReference type="SUPFAM" id="SSF55961">
    <property type="entry name" value="Bet v1-like"/>
    <property type="match status" value="1"/>
</dbReference>
<evidence type="ECO:0000313" key="3">
    <source>
        <dbReference type="EMBL" id="TCB61098.1"/>
    </source>
</evidence>
<organism evidence="3 4">
    <name type="scientific">Acinetobacter terrae</name>
    <dbReference type="NCBI Taxonomy" id="2731247"/>
    <lineage>
        <taxon>Bacteria</taxon>
        <taxon>Pseudomonadati</taxon>
        <taxon>Pseudomonadota</taxon>
        <taxon>Gammaproteobacteria</taxon>
        <taxon>Moraxellales</taxon>
        <taxon>Moraxellaceae</taxon>
        <taxon>Acinetobacter</taxon>
        <taxon>Acinetobacter Taxon 24</taxon>
    </lineage>
</organism>
<proteinExistence type="inferred from homology"/>
<evidence type="ECO:0000313" key="4">
    <source>
        <dbReference type="Proteomes" id="UP000291380"/>
    </source>
</evidence>
<dbReference type="OrthoDB" id="6388102at2"/>
<dbReference type="RefSeq" id="WP_067723783.1">
    <property type="nucleotide sequence ID" value="NZ_JABERI010000012.1"/>
</dbReference>
<dbReference type="Pfam" id="PF08327">
    <property type="entry name" value="AHSA1"/>
    <property type="match status" value="1"/>
</dbReference>
<dbReference type="EMBL" id="SJOA01000003">
    <property type="protein sequence ID" value="TCB61098.1"/>
    <property type="molecule type" value="Genomic_DNA"/>
</dbReference>
<dbReference type="AlphaFoldDB" id="A0A4R0EPI7"/>
<comment type="similarity">
    <text evidence="1">Belongs to the AHA1 family.</text>
</comment>
<accession>A0A4R0EPI7</accession>
<dbReference type="CDD" id="cd07814">
    <property type="entry name" value="SRPBCC_CalC_Aha1-like"/>
    <property type="match status" value="1"/>
</dbReference>
<evidence type="ECO:0000259" key="2">
    <source>
        <dbReference type="Pfam" id="PF08327"/>
    </source>
</evidence>
<sequence>MEILNYEILINASPQKVWRILWDPDTYTEWTQYFAPGSSMHSDWQVNGRTVFLDANGDGMVSTITELEEFKVVTFKHLGMLEDGIEDLDSESVKKWSGVLEKYVLEDVKGSTKLGVELETSKQHVELMNNGLKRGFEIVKQLAEA</sequence>
<dbReference type="Proteomes" id="UP000291380">
    <property type="component" value="Unassembled WGS sequence"/>
</dbReference>
<dbReference type="InterPro" id="IPR023393">
    <property type="entry name" value="START-like_dom_sf"/>
</dbReference>
<evidence type="ECO:0000256" key="1">
    <source>
        <dbReference type="ARBA" id="ARBA00006817"/>
    </source>
</evidence>
<feature type="domain" description="Activator of Hsp90 ATPase homologue 1/2-like C-terminal" evidence="2">
    <location>
        <begin position="11"/>
        <end position="118"/>
    </location>
</feature>
<name>A0A4R0EPI7_9GAMM</name>